<dbReference type="PANTHER" id="PTHR14255">
    <property type="entry name" value="CEREBLON"/>
    <property type="match status" value="1"/>
</dbReference>
<feature type="compositionally biased region" description="Acidic residues" evidence="5">
    <location>
        <begin position="312"/>
        <end position="324"/>
    </location>
</feature>
<feature type="signal peptide" evidence="7">
    <location>
        <begin position="1"/>
        <end position="26"/>
    </location>
</feature>
<evidence type="ECO:0000256" key="4">
    <source>
        <dbReference type="ARBA" id="ARBA00023136"/>
    </source>
</evidence>
<dbReference type="PANTHER" id="PTHR14255:SF3">
    <property type="entry name" value="SULFITE EXPORTER TAUE_SAFE FAMILY PROTEIN 5-RELATED"/>
    <property type="match status" value="1"/>
</dbReference>
<dbReference type="EMBL" id="CAICTM010000547">
    <property type="protein sequence ID" value="CAB9512660.1"/>
    <property type="molecule type" value="Genomic_DNA"/>
</dbReference>
<dbReference type="GO" id="GO:0016567">
    <property type="term" value="P:protein ubiquitination"/>
    <property type="evidence" value="ECO:0007669"/>
    <property type="project" value="TreeGrafter"/>
</dbReference>
<reference evidence="8" key="1">
    <citation type="submission" date="2020-06" db="EMBL/GenBank/DDBJ databases">
        <authorList>
            <consortium name="Plant Systems Biology data submission"/>
        </authorList>
    </citation>
    <scope>NUCLEOTIDE SEQUENCE</scope>
    <source>
        <strain evidence="8">D6</strain>
    </source>
</reference>
<feature type="region of interest" description="Disordered" evidence="5">
    <location>
        <begin position="296"/>
        <end position="329"/>
    </location>
</feature>
<dbReference type="InterPro" id="IPR002781">
    <property type="entry name" value="TM_pro_TauE-like"/>
</dbReference>
<feature type="transmembrane region" description="Helical" evidence="6">
    <location>
        <begin position="552"/>
        <end position="573"/>
    </location>
</feature>
<dbReference type="Pfam" id="PF01925">
    <property type="entry name" value="TauE"/>
    <property type="match status" value="1"/>
</dbReference>
<keyword evidence="7" id="KW-0732">Signal</keyword>
<organism evidence="8 9">
    <name type="scientific">Seminavis robusta</name>
    <dbReference type="NCBI Taxonomy" id="568900"/>
    <lineage>
        <taxon>Eukaryota</taxon>
        <taxon>Sar</taxon>
        <taxon>Stramenopiles</taxon>
        <taxon>Ochrophyta</taxon>
        <taxon>Bacillariophyta</taxon>
        <taxon>Bacillariophyceae</taxon>
        <taxon>Bacillariophycidae</taxon>
        <taxon>Naviculales</taxon>
        <taxon>Naviculaceae</taxon>
        <taxon>Seminavis</taxon>
    </lineage>
</organism>
<comment type="subcellular location">
    <subcellularLocation>
        <location evidence="1">Membrane</location>
        <topology evidence="1">Multi-pass membrane protein</topology>
    </subcellularLocation>
</comment>
<accession>A0A9N8E5W4</accession>
<evidence type="ECO:0000256" key="2">
    <source>
        <dbReference type="ARBA" id="ARBA00022692"/>
    </source>
</evidence>
<dbReference type="Proteomes" id="UP001153069">
    <property type="component" value="Unassembled WGS sequence"/>
</dbReference>
<keyword evidence="4 6" id="KW-0472">Membrane</keyword>
<evidence type="ECO:0000313" key="8">
    <source>
        <dbReference type="EMBL" id="CAB9512660.1"/>
    </source>
</evidence>
<evidence type="ECO:0000256" key="6">
    <source>
        <dbReference type="SAM" id="Phobius"/>
    </source>
</evidence>
<dbReference type="AlphaFoldDB" id="A0A9N8E5W4"/>
<feature type="chain" id="PRO_5040500991" evidence="7">
    <location>
        <begin position="27"/>
        <end position="611"/>
    </location>
</feature>
<protein>
    <submittedName>
        <fullName evidence="8">Sulfite exporter TauE/SafE family protein</fullName>
    </submittedName>
</protein>
<comment type="caution">
    <text evidence="8">The sequence shown here is derived from an EMBL/GenBank/DDBJ whole genome shotgun (WGS) entry which is preliminary data.</text>
</comment>
<dbReference type="GO" id="GO:0016020">
    <property type="term" value="C:membrane"/>
    <property type="evidence" value="ECO:0007669"/>
    <property type="project" value="UniProtKB-SubCell"/>
</dbReference>
<dbReference type="OrthoDB" id="434519at2759"/>
<evidence type="ECO:0000256" key="7">
    <source>
        <dbReference type="SAM" id="SignalP"/>
    </source>
</evidence>
<feature type="transmembrane region" description="Helical" evidence="6">
    <location>
        <begin position="459"/>
        <end position="487"/>
    </location>
</feature>
<feature type="region of interest" description="Disordered" evidence="5">
    <location>
        <begin position="271"/>
        <end position="290"/>
    </location>
</feature>
<feature type="transmembrane region" description="Helical" evidence="6">
    <location>
        <begin position="403"/>
        <end position="423"/>
    </location>
</feature>
<feature type="transmembrane region" description="Helical" evidence="6">
    <location>
        <begin position="204"/>
        <end position="226"/>
    </location>
</feature>
<feature type="transmembrane region" description="Helical" evidence="6">
    <location>
        <begin position="232"/>
        <end position="251"/>
    </location>
</feature>
<feature type="transmembrane region" description="Helical" evidence="6">
    <location>
        <begin position="369"/>
        <end position="388"/>
    </location>
</feature>
<keyword evidence="9" id="KW-1185">Reference proteome</keyword>
<sequence length="611" mass="67289">MNLYLNKPLRLVLVVLLLTSLGVTSAASFGNCTASGNTFYCPSNCGGSYVEDCLSCDGYMSSDQDHNICIDRRLFQPHNTDPENHDDHYHYLWNDLVGAVVWFFTAGIAIACGVGGGGIYVPLGILLLQLAPKQSSGLSQASIFGASLAGLILNSRNKHPVETIRHEAGVLEGTRPLAKQKELSKAEAQQYLEKGGKHYTRPVINYDMALFMSPMQMAGAVLGVLVQRVLPNWLYLLTAACVLSYTSYRTYKKYFSARKVEKEKLEASKCQAKKEVLSTQETDSSGPVVEEGEDVALEEASNDAPKEQQSCAEEESISTVDEEAPPSSVQMNGEIVEEIGRDTTDQDDSLELRIQFLEEDMRQYPLEKIGALVLLWIGLFVLTLLQGGKGVESLLGIQCDSPWYYVMISIQFLWLFCFAAYFGRRLMKDQEARAAVAYPYLGEEDPVWDAPSIRYYGAFCFLSGVVAALIGIGGGMVLGPMMLVMGIDPRVSTATNSTMIVVTSSSIAIMFVTSGMVPWSYAVFYFCVTFAGAWLGKSQIDGYVKRTGKASMLIFILASIIAFATIGCFVIFITRLSAKGWCFDDFRPFCTTSEEDENCPVDRMLAFMNPM</sequence>
<evidence type="ECO:0000256" key="5">
    <source>
        <dbReference type="SAM" id="MobiDB-lite"/>
    </source>
</evidence>
<dbReference type="GO" id="GO:0031464">
    <property type="term" value="C:Cul4A-RING E3 ubiquitin ligase complex"/>
    <property type="evidence" value="ECO:0007669"/>
    <property type="project" value="TreeGrafter"/>
</dbReference>
<gene>
    <name evidence="8" type="ORF">SEMRO_548_G164400.1</name>
</gene>
<name>A0A9N8E5W4_9STRA</name>
<evidence type="ECO:0000313" key="9">
    <source>
        <dbReference type="Proteomes" id="UP001153069"/>
    </source>
</evidence>
<feature type="transmembrane region" description="Helical" evidence="6">
    <location>
        <begin position="507"/>
        <end position="531"/>
    </location>
</feature>
<keyword evidence="3 6" id="KW-1133">Transmembrane helix</keyword>
<evidence type="ECO:0000256" key="3">
    <source>
        <dbReference type="ARBA" id="ARBA00022989"/>
    </source>
</evidence>
<keyword evidence="2 6" id="KW-0812">Transmembrane</keyword>
<feature type="transmembrane region" description="Helical" evidence="6">
    <location>
        <begin position="99"/>
        <end position="128"/>
    </location>
</feature>
<evidence type="ECO:0000256" key="1">
    <source>
        <dbReference type="ARBA" id="ARBA00004141"/>
    </source>
</evidence>
<proteinExistence type="predicted"/>